<reference evidence="1" key="1">
    <citation type="journal article" date="2015" name="Nature">
        <title>Complex archaea that bridge the gap between prokaryotes and eukaryotes.</title>
        <authorList>
            <person name="Spang A."/>
            <person name="Saw J.H."/>
            <person name="Jorgensen S.L."/>
            <person name="Zaremba-Niedzwiedzka K."/>
            <person name="Martijn J."/>
            <person name="Lind A.E."/>
            <person name="van Eijk R."/>
            <person name="Schleper C."/>
            <person name="Guy L."/>
            <person name="Ettema T.J."/>
        </authorList>
    </citation>
    <scope>NUCLEOTIDE SEQUENCE</scope>
</reference>
<evidence type="ECO:0000313" key="1">
    <source>
        <dbReference type="EMBL" id="KKK58832.1"/>
    </source>
</evidence>
<organism evidence="1">
    <name type="scientific">marine sediment metagenome</name>
    <dbReference type="NCBI Taxonomy" id="412755"/>
    <lineage>
        <taxon>unclassified sequences</taxon>
        <taxon>metagenomes</taxon>
        <taxon>ecological metagenomes</taxon>
    </lineage>
</organism>
<dbReference type="AlphaFoldDB" id="A0A0F8WPK1"/>
<accession>A0A0F8WPK1</accession>
<proteinExistence type="predicted"/>
<name>A0A0F8WPK1_9ZZZZ</name>
<comment type="caution">
    <text evidence="1">The sequence shown here is derived from an EMBL/GenBank/DDBJ whole genome shotgun (WGS) entry which is preliminary data.</text>
</comment>
<dbReference type="EMBL" id="LAZR01063778">
    <property type="protein sequence ID" value="KKK58832.1"/>
    <property type="molecule type" value="Genomic_DNA"/>
</dbReference>
<feature type="non-terminal residue" evidence="1">
    <location>
        <position position="73"/>
    </location>
</feature>
<sequence length="73" mass="8255">MALIVKDDGGGDFSPCPEGQNQAVCTQIIELGTQHNEQFNKDQRLVLFGLELPTVLNADNDNKPFMIWQRYTM</sequence>
<gene>
    <name evidence="1" type="ORF">LCGC14_3040420</name>
</gene>
<protein>
    <submittedName>
        <fullName evidence="1">Uncharacterized protein</fullName>
    </submittedName>
</protein>